<dbReference type="Proteomes" id="UP001497497">
    <property type="component" value="Unassembled WGS sequence"/>
</dbReference>
<proteinExistence type="predicted"/>
<sequence>MAAAITLRSSIVPSKQTTFDVSGYHTEVVVNKFEDHLFIIATQFMKLGTVIQVTRDTVTEEYQENVSLFSYKSSFGQR</sequence>
<protein>
    <submittedName>
        <fullName evidence="1">Uncharacterized protein</fullName>
    </submittedName>
</protein>
<dbReference type="AlphaFoldDB" id="A0AAV2IR01"/>
<organism evidence="1 2">
    <name type="scientific">Lymnaea stagnalis</name>
    <name type="common">Great pond snail</name>
    <name type="synonym">Helix stagnalis</name>
    <dbReference type="NCBI Taxonomy" id="6523"/>
    <lineage>
        <taxon>Eukaryota</taxon>
        <taxon>Metazoa</taxon>
        <taxon>Spiralia</taxon>
        <taxon>Lophotrochozoa</taxon>
        <taxon>Mollusca</taxon>
        <taxon>Gastropoda</taxon>
        <taxon>Heterobranchia</taxon>
        <taxon>Euthyneura</taxon>
        <taxon>Panpulmonata</taxon>
        <taxon>Hygrophila</taxon>
        <taxon>Lymnaeoidea</taxon>
        <taxon>Lymnaeidae</taxon>
        <taxon>Lymnaea</taxon>
    </lineage>
</organism>
<dbReference type="PANTHER" id="PTHR31051">
    <property type="entry name" value="PROTEASOME ASSEMBLY CHAPERONE 3"/>
    <property type="match status" value="1"/>
</dbReference>
<dbReference type="InterPro" id="IPR018788">
    <property type="entry name" value="Proteasome_assmbl_chp_3"/>
</dbReference>
<name>A0AAV2IR01_LYMST</name>
<dbReference type="EMBL" id="CAXITT010001939">
    <property type="protein sequence ID" value="CAL1548860.1"/>
    <property type="molecule type" value="Genomic_DNA"/>
</dbReference>
<reference evidence="1 2" key="1">
    <citation type="submission" date="2024-04" db="EMBL/GenBank/DDBJ databases">
        <authorList>
            <consortium name="Genoscope - CEA"/>
            <person name="William W."/>
        </authorList>
    </citation>
    <scope>NUCLEOTIDE SEQUENCE [LARGE SCALE GENOMIC DNA]</scope>
</reference>
<dbReference type="Gene3D" id="3.30.230.90">
    <property type="match status" value="1"/>
</dbReference>
<gene>
    <name evidence="1" type="ORF">GSLYS_00022177001</name>
</gene>
<dbReference type="PANTHER" id="PTHR31051:SF1">
    <property type="entry name" value="PROTEASOME ASSEMBLY CHAPERONE 3"/>
    <property type="match status" value="1"/>
</dbReference>
<dbReference type="GO" id="GO:0043248">
    <property type="term" value="P:proteasome assembly"/>
    <property type="evidence" value="ECO:0007669"/>
    <property type="project" value="InterPro"/>
</dbReference>
<keyword evidence="2" id="KW-1185">Reference proteome</keyword>
<evidence type="ECO:0000313" key="2">
    <source>
        <dbReference type="Proteomes" id="UP001497497"/>
    </source>
</evidence>
<comment type="caution">
    <text evidence="1">The sequence shown here is derived from an EMBL/GenBank/DDBJ whole genome shotgun (WGS) entry which is preliminary data.</text>
</comment>
<accession>A0AAV2IR01</accession>
<evidence type="ECO:0000313" key="1">
    <source>
        <dbReference type="EMBL" id="CAL1548860.1"/>
    </source>
</evidence>
<dbReference type="InterPro" id="IPR053720">
    <property type="entry name" value="Psm_Assembly_Chaperone"/>
</dbReference>